<evidence type="ECO:0000256" key="1">
    <source>
        <dbReference type="SAM" id="MobiDB-lite"/>
    </source>
</evidence>
<comment type="caution">
    <text evidence="2">The sequence shown here is derived from an EMBL/GenBank/DDBJ whole genome shotgun (WGS) entry which is preliminary data.</text>
</comment>
<dbReference type="Proteomes" id="UP001151002">
    <property type="component" value="Unassembled WGS sequence"/>
</dbReference>
<sequence length="1086" mass="117236">MPVDELLTSLDPLPYRERMRFLAAWARTAPDRAEVCARLVTGSAYERQLALVASMVARDAAGIVAAASSPQPLLRNRLFDLRITELSAADRRKAYRTLRHLRDPHTADRLIREVREHFGDEEAAALLPACGASVVREMLPDLEFAANLEVVARRHPAILLEVAEERLAAAPIEQRRAVWGHFGAAVLSCEPARVLDLVERYPVEDYLPGALTAYGRLAAADPGRVARLLVDRNAARPLPPAVLRRLVVLPNEELVPLARTHFVALLEVLAPSRRFDLYSLASDERWPSVRVMELLPVRDRVRSAAQALDLVAPPLRAKYRSYLAWDEVSDALVAGTRTGAVAERERAWALLIGAARRSRDPRAVGLLRLDRLGNELDSVRSTALHALIGAHLTPAQASALTTAVLEARDTSGSTRAALVRLAVDTLRRHFDEPELREWALATIARVGEPLPSFEGVPAAAVFERLRGHVPVLALARALGPRAYDLPELQEAVRAAITTKDRDEAIRLWLADRRRRSERVEEVLTIDPYAVSLPEVWSVISSSRTDLLGRAMAPQPPVHVERWLPRQHEAYVDLLGSIVDDATQPLARRASMLRMAAVVPVLGRELVLSYRDGAGVVTGSGGGVTPSGRDVAGFGGAVTPSGRGVTGFGGGGAPLSRDDAEAVPSFGGEGVPLGRDAAGVVLAEAALGALPYTDRADEALSTLLEYAGSDRARVALYAAGRAAAHTVPSRLPALLGGVLVGPAKVTSRKAAARLLARYAPAEVMTTLLEVFPDAPPDVQTAIVSGARQRLDAEASWAILAMGKDIFDTVPSQISARHRPRYAELVAGACRRGERAAFTALPRWLPYVAAEDLVTNYFTDLGPEFSHIAALMPALISSGLIPVFTTLIERGARPKTSGSTERGGLDEGGDLIAGGDQVAGGGLNERGELIEGGAEVARRRIEAVARGTVGWARTAPAAVDRSAFVASARFLAGQPSYRPVGVLMLVGLGRLDNLDELADLCAGHPVLAVRTADQIRDRLTELRPYTDTATIRRLTARGDLAGGLFAVALFTDSRFRWPTLWHDMLRTLREHPEPEVRDEANAIDATHR</sequence>
<keyword evidence="3" id="KW-1185">Reference proteome</keyword>
<accession>A0ABT4AYC2</accession>
<dbReference type="RefSeq" id="WP_267563363.1">
    <property type="nucleotide sequence ID" value="NZ_JAPNTZ010000005.1"/>
</dbReference>
<dbReference type="EMBL" id="JAPNTZ010000005">
    <property type="protein sequence ID" value="MCY1139251.1"/>
    <property type="molecule type" value="Genomic_DNA"/>
</dbReference>
<gene>
    <name evidence="2" type="ORF">OWR29_14725</name>
</gene>
<feature type="region of interest" description="Disordered" evidence="1">
    <location>
        <begin position="890"/>
        <end position="917"/>
    </location>
</feature>
<evidence type="ECO:0000313" key="3">
    <source>
        <dbReference type="Proteomes" id="UP001151002"/>
    </source>
</evidence>
<reference evidence="2" key="1">
    <citation type="submission" date="2022-11" db="EMBL/GenBank/DDBJ databases">
        <authorList>
            <person name="Somphong A."/>
            <person name="Phongsopitanun W."/>
        </authorList>
    </citation>
    <scope>NUCLEOTIDE SEQUENCE</scope>
    <source>
        <strain evidence="2">Pm04-4</strain>
    </source>
</reference>
<name>A0ABT4AYC2_9ACTN</name>
<protein>
    <submittedName>
        <fullName evidence="2">Uncharacterized protein</fullName>
    </submittedName>
</protein>
<evidence type="ECO:0000313" key="2">
    <source>
        <dbReference type="EMBL" id="MCY1139251.1"/>
    </source>
</evidence>
<proteinExistence type="predicted"/>
<organism evidence="2 3">
    <name type="scientific">Paractinoplanes pyxinae</name>
    <dbReference type="NCBI Taxonomy" id="2997416"/>
    <lineage>
        <taxon>Bacteria</taxon>
        <taxon>Bacillati</taxon>
        <taxon>Actinomycetota</taxon>
        <taxon>Actinomycetes</taxon>
        <taxon>Micromonosporales</taxon>
        <taxon>Micromonosporaceae</taxon>
        <taxon>Paractinoplanes</taxon>
    </lineage>
</organism>